<keyword evidence="3" id="KW-1185">Reference proteome</keyword>
<feature type="non-terminal residue" evidence="2">
    <location>
        <position position="1"/>
    </location>
</feature>
<evidence type="ECO:0000256" key="1">
    <source>
        <dbReference type="SAM" id="MobiDB-lite"/>
    </source>
</evidence>
<dbReference type="Proteomes" id="UP001165060">
    <property type="component" value="Unassembled WGS sequence"/>
</dbReference>
<reference evidence="2 3" key="1">
    <citation type="journal article" date="2023" name="Commun. Biol.">
        <title>Genome analysis of Parmales, the sister group of diatoms, reveals the evolutionary specialization of diatoms from phago-mixotrophs to photoautotrophs.</title>
        <authorList>
            <person name="Ban H."/>
            <person name="Sato S."/>
            <person name="Yoshikawa S."/>
            <person name="Yamada K."/>
            <person name="Nakamura Y."/>
            <person name="Ichinomiya M."/>
            <person name="Sato N."/>
            <person name="Blanc-Mathieu R."/>
            <person name="Endo H."/>
            <person name="Kuwata A."/>
            <person name="Ogata H."/>
        </authorList>
    </citation>
    <scope>NUCLEOTIDE SEQUENCE [LARGE SCALE GENOMIC DNA]</scope>
</reference>
<evidence type="ECO:0000313" key="3">
    <source>
        <dbReference type="Proteomes" id="UP001165060"/>
    </source>
</evidence>
<feature type="region of interest" description="Disordered" evidence="1">
    <location>
        <begin position="1"/>
        <end position="121"/>
    </location>
</feature>
<accession>A0ABQ6MES5</accession>
<sequence>EEEEDGVDEAAETELGLSQGSEAEKSDEQIARELQDAYDRERAGGGEREEQDGRLAREMQERLDGGGGKGGGGEGDERMARELQKKWDREEEMSRRLASPKKPAAKKHKGGEGGSIKDFFK</sequence>
<feature type="compositionally biased region" description="Basic and acidic residues" evidence="1">
    <location>
        <begin position="75"/>
        <end position="95"/>
    </location>
</feature>
<name>A0ABQ6MES5_9STRA</name>
<evidence type="ECO:0000313" key="2">
    <source>
        <dbReference type="EMBL" id="GMI24897.1"/>
    </source>
</evidence>
<protein>
    <submittedName>
        <fullName evidence="2">Uncharacterized protein</fullName>
    </submittedName>
</protein>
<feature type="compositionally biased region" description="Basic and acidic residues" evidence="1">
    <location>
        <begin position="22"/>
        <end position="64"/>
    </location>
</feature>
<organism evidence="2 3">
    <name type="scientific">Tetraparma gracilis</name>
    <dbReference type="NCBI Taxonomy" id="2962635"/>
    <lineage>
        <taxon>Eukaryota</taxon>
        <taxon>Sar</taxon>
        <taxon>Stramenopiles</taxon>
        <taxon>Ochrophyta</taxon>
        <taxon>Bolidophyceae</taxon>
        <taxon>Parmales</taxon>
        <taxon>Triparmaceae</taxon>
        <taxon>Tetraparma</taxon>
    </lineage>
</organism>
<dbReference type="EMBL" id="BRYB01002750">
    <property type="protein sequence ID" value="GMI24897.1"/>
    <property type="molecule type" value="Genomic_DNA"/>
</dbReference>
<gene>
    <name evidence="2" type="ORF">TeGR_g2616</name>
</gene>
<feature type="compositionally biased region" description="Acidic residues" evidence="1">
    <location>
        <begin position="1"/>
        <end position="12"/>
    </location>
</feature>
<comment type="caution">
    <text evidence="2">The sequence shown here is derived from an EMBL/GenBank/DDBJ whole genome shotgun (WGS) entry which is preliminary data.</text>
</comment>
<proteinExistence type="predicted"/>